<evidence type="ECO:0000313" key="7">
    <source>
        <dbReference type="Proteomes" id="UP000249260"/>
    </source>
</evidence>
<dbReference type="AlphaFoldDB" id="A0A328TZK6"/>
<dbReference type="GO" id="GO:0046872">
    <property type="term" value="F:metal ion binding"/>
    <property type="evidence" value="ECO:0007669"/>
    <property type="project" value="UniProtKB-KW"/>
</dbReference>
<comment type="cofactor">
    <cofactor evidence="1">
        <name>Zn(2+)</name>
        <dbReference type="ChEBI" id="CHEBI:29105"/>
    </cofactor>
</comment>
<dbReference type="Proteomes" id="UP000249260">
    <property type="component" value="Unassembled WGS sequence"/>
</dbReference>
<gene>
    <name evidence="6" type="ORF">DL346_11210</name>
</gene>
<dbReference type="GO" id="GO:0016811">
    <property type="term" value="F:hydrolase activity, acting on carbon-nitrogen (but not peptide) bonds, in linear amides"/>
    <property type="evidence" value="ECO:0007669"/>
    <property type="project" value="TreeGrafter"/>
</dbReference>
<evidence type="ECO:0000256" key="2">
    <source>
        <dbReference type="ARBA" id="ARBA00022723"/>
    </source>
</evidence>
<evidence type="ECO:0000256" key="3">
    <source>
        <dbReference type="ARBA" id="ARBA00022801"/>
    </source>
</evidence>
<proteinExistence type="inferred from homology"/>
<name>A0A328TZK6_9BACL</name>
<dbReference type="SUPFAM" id="SSF102215">
    <property type="entry name" value="Creatininase"/>
    <property type="match status" value="1"/>
</dbReference>
<sequence>MDHTEGRPMKKHYDADKVKSEIPFEPIPAEVRALYLRPGELLAIQERFPVAYQPLGTLEWHGRHNPLGVDSLKAESLCIEAAKQTGGVVMPAIHFAADAYWDAGFGVGYGMDATAGYALPGSFYPIDTKLFQSLLVNACRNYLSRGFRLVVLVSGHNPTIQQNVIDEVCFICKTDEGAEPVCFTMDYLLMEPDDPRRASDHAAGIETSMMLYLHGDRVNMAANQGQLREHLGVGGEMPYSDASAEEGEIRFKRQVAGLVRFAKDRYGRLLGSE</sequence>
<accession>A0A328TZK6</accession>
<evidence type="ECO:0000256" key="1">
    <source>
        <dbReference type="ARBA" id="ARBA00001947"/>
    </source>
</evidence>
<keyword evidence="7" id="KW-1185">Reference proteome</keyword>
<dbReference type="PANTHER" id="PTHR35005:SF1">
    <property type="entry name" value="2-AMINO-5-FORMYLAMINO-6-RIBOSYLAMINOPYRIMIDIN-4(3H)-ONE 5'-MONOPHOSPHATE DEFORMYLASE"/>
    <property type="match status" value="1"/>
</dbReference>
<dbReference type="OrthoDB" id="9801445at2"/>
<keyword evidence="4" id="KW-0862">Zinc</keyword>
<comment type="caution">
    <text evidence="6">The sequence shown here is derived from an EMBL/GenBank/DDBJ whole genome shotgun (WGS) entry which is preliminary data.</text>
</comment>
<evidence type="ECO:0000313" key="6">
    <source>
        <dbReference type="EMBL" id="RAP75987.1"/>
    </source>
</evidence>
<evidence type="ECO:0000256" key="4">
    <source>
        <dbReference type="ARBA" id="ARBA00022833"/>
    </source>
</evidence>
<dbReference type="InterPro" id="IPR003785">
    <property type="entry name" value="Creatininase/forma_Hydrolase"/>
</dbReference>
<reference evidence="6 7" key="1">
    <citation type="submission" date="2018-06" db="EMBL/GenBank/DDBJ databases">
        <title>Paenibacillus montanisoli sp. nov., isolated from mountain area soil.</title>
        <authorList>
            <person name="Wu M."/>
        </authorList>
    </citation>
    <scope>NUCLEOTIDE SEQUENCE [LARGE SCALE GENOMIC DNA]</scope>
    <source>
        <strain evidence="6 7">RA17</strain>
    </source>
</reference>
<comment type="similarity">
    <text evidence="5">Belongs to the creatininase superfamily.</text>
</comment>
<keyword evidence="2" id="KW-0479">Metal-binding</keyword>
<dbReference type="PANTHER" id="PTHR35005">
    <property type="entry name" value="3-DEHYDRO-SCYLLO-INOSOSE HYDROLASE"/>
    <property type="match status" value="1"/>
</dbReference>
<evidence type="ECO:0000256" key="5">
    <source>
        <dbReference type="ARBA" id="ARBA00024029"/>
    </source>
</evidence>
<dbReference type="Pfam" id="PF02633">
    <property type="entry name" value="Creatininase"/>
    <property type="match status" value="1"/>
</dbReference>
<dbReference type="EMBL" id="QLUW01000002">
    <property type="protein sequence ID" value="RAP75987.1"/>
    <property type="molecule type" value="Genomic_DNA"/>
</dbReference>
<protein>
    <recommendedName>
        <fullName evidence="8">Creatininase family protein</fullName>
    </recommendedName>
</protein>
<dbReference type="InterPro" id="IPR024087">
    <property type="entry name" value="Creatininase-like_sf"/>
</dbReference>
<dbReference type="Gene3D" id="3.40.50.10310">
    <property type="entry name" value="Creatininase"/>
    <property type="match status" value="1"/>
</dbReference>
<dbReference type="GO" id="GO:0009231">
    <property type="term" value="P:riboflavin biosynthetic process"/>
    <property type="evidence" value="ECO:0007669"/>
    <property type="project" value="TreeGrafter"/>
</dbReference>
<evidence type="ECO:0008006" key="8">
    <source>
        <dbReference type="Google" id="ProtNLM"/>
    </source>
</evidence>
<organism evidence="6 7">
    <name type="scientific">Paenibacillus montanisoli</name>
    <dbReference type="NCBI Taxonomy" id="2081970"/>
    <lineage>
        <taxon>Bacteria</taxon>
        <taxon>Bacillati</taxon>
        <taxon>Bacillota</taxon>
        <taxon>Bacilli</taxon>
        <taxon>Bacillales</taxon>
        <taxon>Paenibacillaceae</taxon>
        <taxon>Paenibacillus</taxon>
    </lineage>
</organism>
<keyword evidence="3" id="KW-0378">Hydrolase</keyword>